<dbReference type="GO" id="GO:0005524">
    <property type="term" value="F:ATP binding"/>
    <property type="evidence" value="ECO:0007669"/>
    <property type="project" value="UniProtKB-KW"/>
</dbReference>
<protein>
    <recommendedName>
        <fullName evidence="3">histidine kinase</fullName>
        <ecNumber evidence="3">2.7.13.3</ecNumber>
    </recommendedName>
</protein>
<comment type="subcellular location">
    <subcellularLocation>
        <location evidence="2">Membrane</location>
        <topology evidence="2">Multi-pass membrane protein</topology>
    </subcellularLocation>
</comment>
<dbReference type="InterPro" id="IPR003594">
    <property type="entry name" value="HATPase_dom"/>
</dbReference>
<feature type="transmembrane region" description="Helical" evidence="13">
    <location>
        <begin position="250"/>
        <end position="273"/>
    </location>
</feature>
<evidence type="ECO:0000256" key="9">
    <source>
        <dbReference type="ARBA" id="ARBA00022840"/>
    </source>
</evidence>
<proteinExistence type="predicted"/>
<dbReference type="AlphaFoldDB" id="A0A9D1LFQ9"/>
<evidence type="ECO:0000256" key="6">
    <source>
        <dbReference type="ARBA" id="ARBA00022692"/>
    </source>
</evidence>
<evidence type="ECO:0000256" key="3">
    <source>
        <dbReference type="ARBA" id="ARBA00012438"/>
    </source>
</evidence>
<dbReference type="InterPro" id="IPR035965">
    <property type="entry name" value="PAS-like_dom_sf"/>
</dbReference>
<evidence type="ECO:0000256" key="13">
    <source>
        <dbReference type="SAM" id="Phobius"/>
    </source>
</evidence>
<dbReference type="SMART" id="SM00091">
    <property type="entry name" value="PAS"/>
    <property type="match status" value="2"/>
</dbReference>
<dbReference type="InterPro" id="IPR013767">
    <property type="entry name" value="PAS_fold"/>
</dbReference>
<keyword evidence="5" id="KW-0808">Transferase</keyword>
<evidence type="ECO:0000259" key="15">
    <source>
        <dbReference type="PROSITE" id="PS50112"/>
    </source>
</evidence>
<keyword evidence="9" id="KW-0067">ATP-binding</keyword>
<evidence type="ECO:0000256" key="12">
    <source>
        <dbReference type="ARBA" id="ARBA00023136"/>
    </source>
</evidence>
<dbReference type="NCBIfam" id="TIGR00229">
    <property type="entry name" value="sensory_box"/>
    <property type="match status" value="1"/>
</dbReference>
<name>A0A9D1LFQ9_9BURK</name>
<dbReference type="CDD" id="cd00082">
    <property type="entry name" value="HisKA"/>
    <property type="match status" value="1"/>
</dbReference>
<dbReference type="EMBL" id="DVMY01000032">
    <property type="protein sequence ID" value="HIU37002.1"/>
    <property type="molecule type" value="Genomic_DNA"/>
</dbReference>
<evidence type="ECO:0000256" key="8">
    <source>
        <dbReference type="ARBA" id="ARBA00022777"/>
    </source>
</evidence>
<dbReference type="InterPro" id="IPR036890">
    <property type="entry name" value="HATPase_C_sf"/>
</dbReference>
<dbReference type="InterPro" id="IPR000014">
    <property type="entry name" value="PAS"/>
</dbReference>
<evidence type="ECO:0000256" key="2">
    <source>
        <dbReference type="ARBA" id="ARBA00004141"/>
    </source>
</evidence>
<keyword evidence="12 13" id="KW-0472">Membrane</keyword>
<dbReference type="Gene3D" id="1.10.287.130">
    <property type="match status" value="1"/>
</dbReference>
<keyword evidence="4" id="KW-0597">Phosphoprotein</keyword>
<evidence type="ECO:0000256" key="5">
    <source>
        <dbReference type="ARBA" id="ARBA00022679"/>
    </source>
</evidence>
<dbReference type="GO" id="GO:0016020">
    <property type="term" value="C:membrane"/>
    <property type="evidence" value="ECO:0007669"/>
    <property type="project" value="UniProtKB-SubCell"/>
</dbReference>
<dbReference type="PROSITE" id="PS50113">
    <property type="entry name" value="PAC"/>
    <property type="match status" value="1"/>
</dbReference>
<feature type="domain" description="Histidine kinase" evidence="14">
    <location>
        <begin position="548"/>
        <end position="765"/>
    </location>
</feature>
<comment type="catalytic activity">
    <reaction evidence="1">
        <text>ATP + protein L-histidine = ADP + protein N-phospho-L-histidine.</text>
        <dbReference type="EC" id="2.7.13.3"/>
    </reaction>
</comment>
<dbReference type="GO" id="GO:0006355">
    <property type="term" value="P:regulation of DNA-templated transcription"/>
    <property type="evidence" value="ECO:0007669"/>
    <property type="project" value="InterPro"/>
</dbReference>
<dbReference type="SUPFAM" id="SSF47384">
    <property type="entry name" value="Homodimeric domain of signal transducing histidine kinase"/>
    <property type="match status" value="1"/>
</dbReference>
<dbReference type="GO" id="GO:0007234">
    <property type="term" value="P:osmosensory signaling via phosphorelay pathway"/>
    <property type="evidence" value="ECO:0007669"/>
    <property type="project" value="TreeGrafter"/>
</dbReference>
<dbReference type="Pfam" id="PF00512">
    <property type="entry name" value="HisKA"/>
    <property type="match status" value="1"/>
</dbReference>
<dbReference type="InterPro" id="IPR005467">
    <property type="entry name" value="His_kinase_dom"/>
</dbReference>
<keyword evidence="7" id="KW-0547">Nucleotide-binding</keyword>
<dbReference type="Gene3D" id="3.30.450.20">
    <property type="entry name" value="PAS domain"/>
    <property type="match status" value="1"/>
</dbReference>
<dbReference type="Gene3D" id="3.30.565.10">
    <property type="entry name" value="Histidine kinase-like ATPase, C-terminal domain"/>
    <property type="match status" value="1"/>
</dbReference>
<dbReference type="SMART" id="SM00388">
    <property type="entry name" value="HisKA"/>
    <property type="match status" value="1"/>
</dbReference>
<dbReference type="PROSITE" id="PS50112">
    <property type="entry name" value="PAS"/>
    <property type="match status" value="1"/>
</dbReference>
<evidence type="ECO:0000256" key="4">
    <source>
        <dbReference type="ARBA" id="ARBA00022553"/>
    </source>
</evidence>
<feature type="domain" description="PAC" evidence="16">
    <location>
        <begin position="362"/>
        <end position="414"/>
    </location>
</feature>
<dbReference type="SUPFAM" id="SSF55874">
    <property type="entry name" value="ATPase domain of HSP90 chaperone/DNA topoisomerase II/histidine kinase"/>
    <property type="match status" value="1"/>
</dbReference>
<dbReference type="PANTHER" id="PTHR42878:SF7">
    <property type="entry name" value="SENSOR HISTIDINE KINASE GLRK"/>
    <property type="match status" value="1"/>
</dbReference>
<dbReference type="GO" id="GO:0030295">
    <property type="term" value="F:protein kinase activator activity"/>
    <property type="evidence" value="ECO:0007669"/>
    <property type="project" value="TreeGrafter"/>
</dbReference>
<gene>
    <name evidence="17" type="ORF">IAC56_01840</name>
</gene>
<comment type="caution">
    <text evidence="17">The sequence shown here is derived from an EMBL/GenBank/DDBJ whole genome shotgun (WGS) entry which is preliminary data.</text>
</comment>
<dbReference type="PANTHER" id="PTHR42878">
    <property type="entry name" value="TWO-COMPONENT HISTIDINE KINASE"/>
    <property type="match status" value="1"/>
</dbReference>
<feature type="domain" description="PAS" evidence="15">
    <location>
        <begin position="284"/>
        <end position="326"/>
    </location>
</feature>
<dbReference type="EC" id="2.7.13.3" evidence="3"/>
<evidence type="ECO:0000256" key="1">
    <source>
        <dbReference type="ARBA" id="ARBA00000085"/>
    </source>
</evidence>
<dbReference type="InterPro" id="IPR003661">
    <property type="entry name" value="HisK_dim/P_dom"/>
</dbReference>
<evidence type="ECO:0000259" key="14">
    <source>
        <dbReference type="PROSITE" id="PS50109"/>
    </source>
</evidence>
<dbReference type="GO" id="GO:0000156">
    <property type="term" value="F:phosphorelay response regulator activity"/>
    <property type="evidence" value="ECO:0007669"/>
    <property type="project" value="TreeGrafter"/>
</dbReference>
<evidence type="ECO:0000313" key="17">
    <source>
        <dbReference type="EMBL" id="HIU37002.1"/>
    </source>
</evidence>
<organism evidence="17 18">
    <name type="scientific">Candidatus Aphodousia faecigallinarum</name>
    <dbReference type="NCBI Taxonomy" id="2840677"/>
    <lineage>
        <taxon>Bacteria</taxon>
        <taxon>Pseudomonadati</taxon>
        <taxon>Pseudomonadota</taxon>
        <taxon>Betaproteobacteria</taxon>
        <taxon>Burkholderiales</taxon>
        <taxon>Sutterellaceae</taxon>
        <taxon>Sutterellaceae incertae sedis</taxon>
        <taxon>Candidatus Aphodousia</taxon>
    </lineage>
</organism>
<evidence type="ECO:0000256" key="10">
    <source>
        <dbReference type="ARBA" id="ARBA00022989"/>
    </source>
</evidence>
<dbReference type="PROSITE" id="PS50109">
    <property type="entry name" value="HIS_KIN"/>
    <property type="match status" value="1"/>
</dbReference>
<dbReference type="SMART" id="SM00387">
    <property type="entry name" value="HATPase_c"/>
    <property type="match status" value="1"/>
</dbReference>
<dbReference type="Proteomes" id="UP000824083">
    <property type="component" value="Unassembled WGS sequence"/>
</dbReference>
<dbReference type="Pfam" id="PF00989">
    <property type="entry name" value="PAS"/>
    <property type="match status" value="1"/>
</dbReference>
<reference evidence="17" key="2">
    <citation type="journal article" date="2021" name="PeerJ">
        <title>Extensive microbial diversity within the chicken gut microbiome revealed by metagenomics and culture.</title>
        <authorList>
            <person name="Gilroy R."/>
            <person name="Ravi A."/>
            <person name="Getino M."/>
            <person name="Pursley I."/>
            <person name="Horton D.L."/>
            <person name="Alikhan N.F."/>
            <person name="Baker D."/>
            <person name="Gharbi K."/>
            <person name="Hall N."/>
            <person name="Watson M."/>
            <person name="Adriaenssens E.M."/>
            <person name="Foster-Nyarko E."/>
            <person name="Jarju S."/>
            <person name="Secka A."/>
            <person name="Antonio M."/>
            <person name="Oren A."/>
            <person name="Chaudhuri R.R."/>
            <person name="La Ragione R."/>
            <person name="Hildebrand F."/>
            <person name="Pallen M.J."/>
        </authorList>
    </citation>
    <scope>NUCLEOTIDE SEQUENCE</scope>
    <source>
        <strain evidence="17">7463</strain>
    </source>
</reference>
<dbReference type="Pfam" id="PF02518">
    <property type="entry name" value="HATPase_c"/>
    <property type="match status" value="1"/>
</dbReference>
<dbReference type="PRINTS" id="PR00344">
    <property type="entry name" value="BCTRLSENSOR"/>
</dbReference>
<evidence type="ECO:0000256" key="11">
    <source>
        <dbReference type="ARBA" id="ARBA00023012"/>
    </source>
</evidence>
<dbReference type="CDD" id="cd00130">
    <property type="entry name" value="PAS"/>
    <property type="match status" value="1"/>
</dbReference>
<dbReference type="InterPro" id="IPR000700">
    <property type="entry name" value="PAS-assoc_C"/>
</dbReference>
<dbReference type="SUPFAM" id="SSF55785">
    <property type="entry name" value="PYP-like sensor domain (PAS domain)"/>
    <property type="match status" value="2"/>
</dbReference>
<dbReference type="CDD" id="cd18773">
    <property type="entry name" value="PDC1_HK_sensor"/>
    <property type="match status" value="1"/>
</dbReference>
<dbReference type="InterPro" id="IPR036097">
    <property type="entry name" value="HisK_dim/P_sf"/>
</dbReference>
<keyword evidence="6 13" id="KW-0812">Transmembrane</keyword>
<dbReference type="InterPro" id="IPR050351">
    <property type="entry name" value="BphY/WalK/GraS-like"/>
</dbReference>
<evidence type="ECO:0000259" key="16">
    <source>
        <dbReference type="PROSITE" id="PS50113"/>
    </source>
</evidence>
<evidence type="ECO:0000256" key="7">
    <source>
        <dbReference type="ARBA" id="ARBA00022741"/>
    </source>
</evidence>
<sequence>MFGVIMTWIMLICVIIGLLFIGRVIQSEDHKSQLSQLHQTTELWAEAFSINLNADLDRLGQLQNALPRNQTFKQNLRTLQQQARELMQRRPEILEINYVDTNSRVAASFASPHPFGDITLTTGERYQRASTRQAINRTRRTDSASFSEPYSLPIEGSPFIDLVSPCFIGGERYLQISRLSIWALLRQATQNHSDSSFRISLLYDGTPIVAASADSRRQSISYKVGLAPLPASFELQVSSYAQGLITQNTLFWVISALGIFLIVALLGLIRFNWRQNSTETALRAESALRKTIADSQLSGLQVTDRNGRIVYTNRTFTDLLGLSSNEHLIGQLPPYSYWPKGDAGFRLMELFETIQRGQMTTTSYEFNPIRPDGSTFNAFIHISPMITVEGTHLGWLWTLTDISEIRQAQERVTAAHERFTRVLESMQDAISVADPQSNVLLFSNSVYDSLFGEGNFGHMQAHTELINQMGEKRVKEATDLSTDIYLEDLDRWFALHERMITWTDRTSVRLQILSDITERRKNENLLAEQQARSELNSRLVTMGEMASSLAHELNQPLTAISNYAFIVGSMMKKAGVPEDHEMFYSVSRIESQAQRAAGIIQRIRSFTKRSEPKMESIPIINLVKEVMELANIQARRHNAKIQYYIAPDVNHVWCDEIMIEQVLLNLIKNGIEASVGIEGQKPEVTLTIYLDIDHHVIFEVADNGVGIDDEHKVQLFDPFFTTKSSGMGMGLNICRTIVELHHGRLSISDNIGRGTIFTLMLPSENTQTG</sequence>
<feature type="transmembrane region" description="Helical" evidence="13">
    <location>
        <begin position="6"/>
        <end position="25"/>
    </location>
</feature>
<dbReference type="InterPro" id="IPR004358">
    <property type="entry name" value="Sig_transdc_His_kin-like_C"/>
</dbReference>
<accession>A0A9D1LFQ9</accession>
<keyword evidence="8" id="KW-0418">Kinase</keyword>
<reference evidence="17" key="1">
    <citation type="submission" date="2020-10" db="EMBL/GenBank/DDBJ databases">
        <authorList>
            <person name="Gilroy R."/>
        </authorList>
    </citation>
    <scope>NUCLEOTIDE SEQUENCE</scope>
    <source>
        <strain evidence="17">7463</strain>
    </source>
</reference>
<dbReference type="GO" id="GO:0000155">
    <property type="term" value="F:phosphorelay sensor kinase activity"/>
    <property type="evidence" value="ECO:0007669"/>
    <property type="project" value="InterPro"/>
</dbReference>
<keyword evidence="10 13" id="KW-1133">Transmembrane helix</keyword>
<evidence type="ECO:0000313" key="18">
    <source>
        <dbReference type="Proteomes" id="UP000824083"/>
    </source>
</evidence>
<keyword evidence="11" id="KW-0902">Two-component regulatory system</keyword>